<dbReference type="RefSeq" id="WP_096376304.1">
    <property type="nucleotide sequence ID" value="NZ_AP014940.1"/>
</dbReference>
<accession>A0AAU9ACZ1</accession>
<evidence type="ECO:0000256" key="12">
    <source>
        <dbReference type="ARBA" id="ARBA00039445"/>
    </source>
</evidence>
<dbReference type="InterPro" id="IPR000794">
    <property type="entry name" value="Beta-ketoacyl_synthase"/>
</dbReference>
<evidence type="ECO:0000256" key="1">
    <source>
        <dbReference type="ARBA" id="ARBA00004533"/>
    </source>
</evidence>
<dbReference type="PROSITE" id="PS00606">
    <property type="entry name" value="KS3_1"/>
    <property type="match status" value="1"/>
</dbReference>
<dbReference type="PANTHER" id="PTHR11712">
    <property type="entry name" value="POLYKETIDE SYNTHASE-RELATED"/>
    <property type="match status" value="1"/>
</dbReference>
<dbReference type="InterPro" id="IPR016039">
    <property type="entry name" value="Thiolase-like"/>
</dbReference>
<dbReference type="Pfam" id="PF02801">
    <property type="entry name" value="Ketoacyl-synt_C"/>
    <property type="match status" value="1"/>
</dbReference>
<dbReference type="CDD" id="cd00834">
    <property type="entry name" value="KAS_I_II"/>
    <property type="match status" value="1"/>
</dbReference>
<dbReference type="GO" id="GO:0004315">
    <property type="term" value="F:3-oxoacyl-[acyl-carrier-protein] synthase activity"/>
    <property type="evidence" value="ECO:0007669"/>
    <property type="project" value="InterPro"/>
</dbReference>
<organism evidence="16 17">
    <name type="scientific">Lysobacter enzymogenes</name>
    <dbReference type="NCBI Taxonomy" id="69"/>
    <lineage>
        <taxon>Bacteria</taxon>
        <taxon>Pseudomonadati</taxon>
        <taxon>Pseudomonadota</taxon>
        <taxon>Gammaproteobacteria</taxon>
        <taxon>Lysobacterales</taxon>
        <taxon>Lysobacteraceae</taxon>
        <taxon>Lysobacter</taxon>
    </lineage>
</organism>
<sequence>MRRVVITGMGAIGALGHTAAETWREMLAGRSGIGPIQAIPAEKLRAKVAAEVRDYDPARHFDDKRLPMLDRTSQFALIAAREAVRQSGIDFDQGDLRERSAVIVGTGVGGETSHDEAFRRLYGDNNPRVHPFTIVRVMANAPACQLSIEFGLTGPAFGVVSACASSNHAFAQALQTIRAGSADVALAGGAEACITLGLTKAWEAMRVLADDTCRPFCLQRRGLVLGEGAAIFVLEEYEHARRRGAHILAELAGAGLSADASDLVLPSQAGAVAAMRRALKDAQLPLEQVGYINAHGTATPANDPSETRAIRETYGALAGVIPISSTKAVHGHALGASGALEMVAALGALREQRVPPTANFLDPDPQCDLDYVPNVAREAKVGAVMSNSFAFGGLNAVVVVRSLR</sequence>
<gene>
    <name evidence="16" type="ORF">LEN_0211</name>
</gene>
<evidence type="ECO:0000256" key="5">
    <source>
        <dbReference type="ARBA" id="ARBA00022475"/>
    </source>
</evidence>
<comment type="pathway">
    <text evidence="2">Lipid metabolism; fatty acid biosynthesis.</text>
</comment>
<keyword evidence="7 14" id="KW-0808">Transferase</keyword>
<evidence type="ECO:0000256" key="3">
    <source>
        <dbReference type="ARBA" id="ARBA00008467"/>
    </source>
</evidence>
<evidence type="ECO:0000256" key="7">
    <source>
        <dbReference type="ARBA" id="ARBA00022679"/>
    </source>
</evidence>
<keyword evidence="10" id="KW-0472">Membrane</keyword>
<comment type="similarity">
    <text evidence="3 14">Belongs to the thiolase-like superfamily. Beta-ketoacyl-ACP synthases family.</text>
</comment>
<dbReference type="AlphaFoldDB" id="A0AAU9ACZ1"/>
<evidence type="ECO:0000313" key="16">
    <source>
        <dbReference type="EMBL" id="BAV95698.1"/>
    </source>
</evidence>
<name>A0AAU9ACZ1_LYSEN</name>
<evidence type="ECO:0000256" key="11">
    <source>
        <dbReference type="ARBA" id="ARBA00037576"/>
    </source>
</evidence>
<dbReference type="EMBL" id="AP014940">
    <property type="protein sequence ID" value="BAV95698.1"/>
    <property type="molecule type" value="Genomic_DNA"/>
</dbReference>
<evidence type="ECO:0000256" key="2">
    <source>
        <dbReference type="ARBA" id="ARBA00005194"/>
    </source>
</evidence>
<evidence type="ECO:0000256" key="6">
    <source>
        <dbReference type="ARBA" id="ARBA00022519"/>
    </source>
</evidence>
<dbReference type="PROSITE" id="PS52004">
    <property type="entry name" value="KS3_2"/>
    <property type="match status" value="1"/>
</dbReference>
<keyword evidence="4" id="KW-0536">Nodulation</keyword>
<evidence type="ECO:0000256" key="8">
    <source>
        <dbReference type="ARBA" id="ARBA00022692"/>
    </source>
</evidence>
<comment type="function">
    <text evidence="11">Proposed to synthesize NOD factor fatty acyl chain. Involved in the synthesis of a highly unsaturated fatty acid moiety, which forms part of a lipo-oligosaccharide that is responsible for host specificity.</text>
</comment>
<protein>
    <recommendedName>
        <fullName evidence="12">Nodulation protein E</fullName>
    </recommendedName>
    <alternativeName>
        <fullName evidence="13">Host-specificity of nodulation protein B</fullName>
    </alternativeName>
</protein>
<evidence type="ECO:0000256" key="4">
    <source>
        <dbReference type="ARBA" id="ARBA00022458"/>
    </source>
</evidence>
<feature type="domain" description="Ketosynthase family 3 (KS3)" evidence="15">
    <location>
        <begin position="1"/>
        <end position="402"/>
    </location>
</feature>
<dbReference type="Pfam" id="PF00109">
    <property type="entry name" value="ketoacyl-synt"/>
    <property type="match status" value="1"/>
</dbReference>
<evidence type="ECO:0000313" key="17">
    <source>
        <dbReference type="Proteomes" id="UP000218824"/>
    </source>
</evidence>
<keyword evidence="6" id="KW-0997">Cell inner membrane</keyword>
<evidence type="ECO:0000256" key="10">
    <source>
        <dbReference type="ARBA" id="ARBA00023136"/>
    </source>
</evidence>
<proteinExistence type="inferred from homology"/>
<dbReference type="SMART" id="SM00825">
    <property type="entry name" value="PKS_KS"/>
    <property type="match status" value="1"/>
</dbReference>
<dbReference type="GO" id="GO:0005886">
    <property type="term" value="C:plasma membrane"/>
    <property type="evidence" value="ECO:0007669"/>
    <property type="project" value="UniProtKB-SubCell"/>
</dbReference>
<keyword evidence="5" id="KW-1003">Cell membrane</keyword>
<keyword evidence="9" id="KW-1133">Transmembrane helix</keyword>
<evidence type="ECO:0000256" key="13">
    <source>
        <dbReference type="ARBA" id="ARBA00041756"/>
    </source>
</evidence>
<comment type="subcellular location">
    <subcellularLocation>
        <location evidence="1">Cell inner membrane</location>
    </subcellularLocation>
</comment>
<dbReference type="InterPro" id="IPR020841">
    <property type="entry name" value="PKS_Beta-ketoAc_synthase_dom"/>
</dbReference>
<dbReference type="Proteomes" id="UP000218824">
    <property type="component" value="Chromosome"/>
</dbReference>
<dbReference type="Gene3D" id="3.40.47.10">
    <property type="match status" value="1"/>
</dbReference>
<reference evidence="16 17" key="1">
    <citation type="journal article" date="2017" name="DNA Res.">
        <title>Complete genome sequence and expression profile of the commercial lytic enzyme producer Lysobacter enzymogenes M497-1.</title>
        <authorList>
            <person name="Takami H."/>
            <person name="Toyoda A."/>
            <person name="Uchiyama I."/>
            <person name="Itoh T."/>
            <person name="Takaki Y."/>
            <person name="Arai W."/>
            <person name="Nishi S."/>
            <person name="Kawai M."/>
            <person name="Shinya K."/>
            <person name="Ikeda H."/>
        </authorList>
    </citation>
    <scope>NUCLEOTIDE SEQUENCE [LARGE SCALE GENOMIC DNA]</scope>
    <source>
        <strain evidence="16 17">M497-1</strain>
    </source>
</reference>
<dbReference type="NCBIfam" id="NF005589">
    <property type="entry name" value="PRK07314.1"/>
    <property type="match status" value="1"/>
</dbReference>
<evidence type="ECO:0000256" key="14">
    <source>
        <dbReference type="RuleBase" id="RU003694"/>
    </source>
</evidence>
<dbReference type="SUPFAM" id="SSF53901">
    <property type="entry name" value="Thiolase-like"/>
    <property type="match status" value="2"/>
</dbReference>
<dbReference type="GO" id="GO:0006633">
    <property type="term" value="P:fatty acid biosynthetic process"/>
    <property type="evidence" value="ECO:0007669"/>
    <property type="project" value="InterPro"/>
</dbReference>
<evidence type="ECO:0000259" key="15">
    <source>
        <dbReference type="PROSITE" id="PS52004"/>
    </source>
</evidence>
<keyword evidence="8" id="KW-0812">Transmembrane</keyword>
<dbReference type="InterPro" id="IPR014031">
    <property type="entry name" value="Ketoacyl_synth_C"/>
</dbReference>
<dbReference type="InterPro" id="IPR014030">
    <property type="entry name" value="Ketoacyl_synth_N"/>
</dbReference>
<dbReference type="InterPro" id="IPR018201">
    <property type="entry name" value="Ketoacyl_synth_AS"/>
</dbReference>
<dbReference type="KEGG" id="lem:LEN_0211"/>
<dbReference type="GeneID" id="83062148"/>
<dbReference type="PANTHER" id="PTHR11712:SF352">
    <property type="entry name" value="3-OXOACYL-[ACYL-CARRIER-PROTEIN] SYNTHASE"/>
    <property type="match status" value="1"/>
</dbReference>
<evidence type="ECO:0000256" key="9">
    <source>
        <dbReference type="ARBA" id="ARBA00022989"/>
    </source>
</evidence>